<dbReference type="GeneID" id="27716089"/>
<keyword evidence="2" id="KW-1185">Reference proteome</keyword>
<evidence type="ECO:0000313" key="1">
    <source>
        <dbReference type="EMBL" id="KIX94006.1"/>
    </source>
</evidence>
<organism evidence="1 2">
    <name type="scientific">Fonsecaea multimorphosa CBS 102226</name>
    <dbReference type="NCBI Taxonomy" id="1442371"/>
    <lineage>
        <taxon>Eukaryota</taxon>
        <taxon>Fungi</taxon>
        <taxon>Dikarya</taxon>
        <taxon>Ascomycota</taxon>
        <taxon>Pezizomycotina</taxon>
        <taxon>Eurotiomycetes</taxon>
        <taxon>Chaetothyriomycetidae</taxon>
        <taxon>Chaetothyriales</taxon>
        <taxon>Herpotrichiellaceae</taxon>
        <taxon>Fonsecaea</taxon>
    </lineage>
</organism>
<reference evidence="1 2" key="1">
    <citation type="submission" date="2015-01" db="EMBL/GenBank/DDBJ databases">
        <title>The Genome Sequence of Fonsecaea multimorphosa CBS 102226.</title>
        <authorList>
            <consortium name="The Broad Institute Genomics Platform"/>
            <person name="Cuomo C."/>
            <person name="de Hoog S."/>
            <person name="Gorbushina A."/>
            <person name="Stielow B."/>
            <person name="Teixiera M."/>
            <person name="Abouelleil A."/>
            <person name="Chapman S.B."/>
            <person name="Priest M."/>
            <person name="Young S.K."/>
            <person name="Wortman J."/>
            <person name="Nusbaum C."/>
            <person name="Birren B."/>
        </authorList>
    </citation>
    <scope>NUCLEOTIDE SEQUENCE [LARGE SCALE GENOMIC DNA]</scope>
    <source>
        <strain evidence="1 2">CBS 102226</strain>
    </source>
</reference>
<dbReference type="AlphaFoldDB" id="A0A0D2IA29"/>
<dbReference type="VEuPathDB" id="FungiDB:Z520_10343"/>
<dbReference type="EMBL" id="KN848090">
    <property type="protein sequence ID" value="KIX94006.1"/>
    <property type="molecule type" value="Genomic_DNA"/>
</dbReference>
<dbReference type="RefSeq" id="XP_016628129.1">
    <property type="nucleotide sequence ID" value="XM_016780836.1"/>
</dbReference>
<dbReference type="Proteomes" id="UP000053411">
    <property type="component" value="Unassembled WGS sequence"/>
</dbReference>
<evidence type="ECO:0000313" key="2">
    <source>
        <dbReference type="Proteomes" id="UP000053411"/>
    </source>
</evidence>
<accession>A0A0D2IA29</accession>
<protein>
    <submittedName>
        <fullName evidence="1">Uncharacterized protein</fullName>
    </submittedName>
</protein>
<name>A0A0D2IA29_9EURO</name>
<proteinExistence type="predicted"/>
<gene>
    <name evidence="1" type="ORF">Z520_10343</name>
</gene>
<sequence length="63" mass="6807">MFPEPPIPVEKRRPGVWKPPPRSVAVVDSDCASATPEAEERRGSLVVEFTILPGIGLVSILVL</sequence>